<sequence length="397" mass="43292">MTGNHRQAMQDAPPLRVGVVGLGMAGSLMVSVIAQHPCCTLAAVAEPYARLRERFVRDHAVPASADIVGVLERDDVDAVYIATPHQFHREHTELAARHGKHVVVEKPMALSLDDCDAMIDAAARHRVTMIVGHTHSFDPAVRAMRGAIESGEYGAFMMAASWNYTDFLYRPRRPEELDTSKGGGILFNQIPHQIDTVRYLNRARLRSVRAATGRFDPARPTEGACAVFLDFADGSCATLNYSGYDRFDSDELHGWVSEGGYPKRAAHGSTRRAWEGFASATAEAAARSERYGYGGPAALSAQTPPHQPHFGVMVVSCEHADLRQSVDGVSVYTRDGVREIALPKLGGRPGRSDVLDELWLAVRGGVAPVHDGQFARGTVEASLAILRSARERREVML</sequence>
<dbReference type="SUPFAM" id="SSF51735">
    <property type="entry name" value="NAD(P)-binding Rossmann-fold domains"/>
    <property type="match status" value="1"/>
</dbReference>
<dbReference type="EMBL" id="CP072522">
    <property type="protein sequence ID" value="QTO23326.1"/>
    <property type="molecule type" value="Genomic_DNA"/>
</dbReference>
<dbReference type="InterPro" id="IPR036291">
    <property type="entry name" value="NAD(P)-bd_dom_sf"/>
</dbReference>
<evidence type="ECO:0000313" key="4">
    <source>
        <dbReference type="EMBL" id="QTO23326.1"/>
    </source>
</evidence>
<dbReference type="PANTHER" id="PTHR43818:SF11">
    <property type="entry name" value="BCDNA.GH03377"/>
    <property type="match status" value="1"/>
</dbReference>
<dbReference type="GO" id="GO:0016491">
    <property type="term" value="F:oxidoreductase activity"/>
    <property type="evidence" value="ECO:0007669"/>
    <property type="project" value="UniProtKB-KW"/>
</dbReference>
<dbReference type="Pfam" id="PF22725">
    <property type="entry name" value="GFO_IDH_MocA_C3"/>
    <property type="match status" value="1"/>
</dbReference>
<accession>A0A8A8DFB4</accession>
<dbReference type="Gene3D" id="3.30.360.10">
    <property type="entry name" value="Dihydrodipicolinate Reductase, domain 2"/>
    <property type="match status" value="1"/>
</dbReference>
<protein>
    <submittedName>
        <fullName evidence="4">Gfo/Idh/MocA family oxidoreductase</fullName>
    </submittedName>
</protein>
<name>A0A8A8DFB4_9BURK</name>
<dbReference type="Gene3D" id="3.40.50.720">
    <property type="entry name" value="NAD(P)-binding Rossmann-like Domain"/>
    <property type="match status" value="1"/>
</dbReference>
<evidence type="ECO:0000259" key="3">
    <source>
        <dbReference type="Pfam" id="PF22725"/>
    </source>
</evidence>
<keyword evidence="1" id="KW-0560">Oxidoreductase</keyword>
<dbReference type="GO" id="GO:0000166">
    <property type="term" value="F:nucleotide binding"/>
    <property type="evidence" value="ECO:0007669"/>
    <property type="project" value="InterPro"/>
</dbReference>
<reference evidence="4" key="1">
    <citation type="submission" date="2014-04" db="EMBL/GenBank/DDBJ databases">
        <authorList>
            <person name="Ho Y.-N."/>
            <person name="Huang C.-C."/>
        </authorList>
    </citation>
    <scope>NUCLEOTIDE SEQUENCE</scope>
    <source>
        <strain evidence="4">869T2</strain>
    </source>
</reference>
<dbReference type="AlphaFoldDB" id="A0A8A8DFB4"/>
<dbReference type="InterPro" id="IPR055170">
    <property type="entry name" value="GFO_IDH_MocA-like_dom"/>
</dbReference>
<dbReference type="SUPFAM" id="SSF55347">
    <property type="entry name" value="Glyceraldehyde-3-phosphate dehydrogenase-like, C-terminal domain"/>
    <property type="match status" value="1"/>
</dbReference>
<gene>
    <name evidence="4" type="ORF">DT99_035260</name>
</gene>
<organism evidence="4 5">
    <name type="scientific">Burkholderia seminalis</name>
    <dbReference type="NCBI Taxonomy" id="488731"/>
    <lineage>
        <taxon>Bacteria</taxon>
        <taxon>Pseudomonadati</taxon>
        <taxon>Pseudomonadota</taxon>
        <taxon>Betaproteobacteria</taxon>
        <taxon>Burkholderiales</taxon>
        <taxon>Burkholderiaceae</taxon>
        <taxon>Burkholderia</taxon>
        <taxon>Burkholderia cepacia complex</taxon>
    </lineage>
</organism>
<evidence type="ECO:0000313" key="5">
    <source>
        <dbReference type="Proteomes" id="UP000027834"/>
    </source>
</evidence>
<reference evidence="4" key="2">
    <citation type="submission" date="2021-03" db="EMBL/GenBank/DDBJ databases">
        <title>Complete genome sequence of Burkholderia seminalis 869T2.</title>
        <authorList>
            <person name="Hung S.-H."/>
            <person name="Huang C.-T."/>
            <person name="Huang C.-C."/>
            <person name="Kuo C.-H."/>
        </authorList>
    </citation>
    <scope>NUCLEOTIDE SEQUENCE</scope>
    <source>
        <strain evidence="4">869T2</strain>
    </source>
</reference>
<dbReference type="PANTHER" id="PTHR43818">
    <property type="entry name" value="BCDNA.GH03377"/>
    <property type="match status" value="1"/>
</dbReference>
<dbReference type="InterPro" id="IPR050463">
    <property type="entry name" value="Gfo/Idh/MocA_oxidrdct_glycsds"/>
</dbReference>
<dbReference type="Proteomes" id="UP000027834">
    <property type="component" value="Chromosome 3"/>
</dbReference>
<keyword evidence="5" id="KW-1185">Reference proteome</keyword>
<evidence type="ECO:0000256" key="1">
    <source>
        <dbReference type="ARBA" id="ARBA00023002"/>
    </source>
</evidence>
<dbReference type="Pfam" id="PF01408">
    <property type="entry name" value="GFO_IDH_MocA"/>
    <property type="match status" value="1"/>
</dbReference>
<dbReference type="InterPro" id="IPR000683">
    <property type="entry name" value="Gfo/Idh/MocA-like_OxRdtase_N"/>
</dbReference>
<feature type="domain" description="Gfo/Idh/MocA-like oxidoreductase N-terminal" evidence="2">
    <location>
        <begin position="15"/>
        <end position="133"/>
    </location>
</feature>
<feature type="domain" description="GFO/IDH/MocA-like oxidoreductase" evidence="3">
    <location>
        <begin position="141"/>
        <end position="247"/>
    </location>
</feature>
<dbReference type="RefSeq" id="WP_080287768.1">
    <property type="nucleotide sequence ID" value="NZ_CP072522.1"/>
</dbReference>
<evidence type="ECO:0000259" key="2">
    <source>
        <dbReference type="Pfam" id="PF01408"/>
    </source>
</evidence>
<proteinExistence type="predicted"/>